<dbReference type="RefSeq" id="WP_036397751.1">
    <property type="nucleotide sequence ID" value="NZ_CCBB010000001.1"/>
</dbReference>
<dbReference type="Proteomes" id="UP000028870">
    <property type="component" value="Unassembled WGS sequence"/>
</dbReference>
<evidence type="ECO:0000313" key="6">
    <source>
        <dbReference type="Proteomes" id="UP000028870"/>
    </source>
</evidence>
<dbReference type="PANTHER" id="PTHR33164:SF64">
    <property type="entry name" value="TRANSCRIPTIONAL REGULATOR SLYA"/>
    <property type="match status" value="1"/>
</dbReference>
<dbReference type="InterPro" id="IPR036388">
    <property type="entry name" value="WH-like_DNA-bd_sf"/>
</dbReference>
<evidence type="ECO:0000256" key="3">
    <source>
        <dbReference type="ARBA" id="ARBA00023163"/>
    </source>
</evidence>
<dbReference type="EMBL" id="CCBB010000001">
    <property type="protein sequence ID" value="CDO07693.1"/>
    <property type="molecule type" value="Genomic_DNA"/>
</dbReference>
<dbReference type="InterPro" id="IPR039422">
    <property type="entry name" value="MarR/SlyA-like"/>
</dbReference>
<dbReference type="InterPro" id="IPR036390">
    <property type="entry name" value="WH_DNA-bd_sf"/>
</dbReference>
<dbReference type="Gene3D" id="1.10.10.10">
    <property type="entry name" value="Winged helix-like DNA-binding domain superfamily/Winged helix DNA-binding domain"/>
    <property type="match status" value="1"/>
</dbReference>
<comment type="caution">
    <text evidence="5">The sequence shown here is derived from an EMBL/GenBank/DDBJ whole genome shotgun (WGS) entry which is preliminary data.</text>
</comment>
<evidence type="ECO:0000256" key="2">
    <source>
        <dbReference type="ARBA" id="ARBA00023125"/>
    </source>
</evidence>
<evidence type="ECO:0000313" key="5">
    <source>
        <dbReference type="EMBL" id="CDO07693.1"/>
    </source>
</evidence>
<reference evidence="5" key="2">
    <citation type="submission" date="2014-03" db="EMBL/GenBank/DDBJ databases">
        <authorList>
            <person name="Urmite Genomes"/>
        </authorList>
    </citation>
    <scope>NUCLEOTIDE SEQUENCE</scope>
    <source>
        <strain evidence="5">DSM 44829</strain>
    </source>
</reference>
<reference evidence="5" key="1">
    <citation type="submission" date="2014-03" db="EMBL/GenBank/DDBJ databases">
        <title>Draft Genome Sequence of Mycobacterium cosmeticum DSM 44829.</title>
        <authorList>
            <person name="Croce O."/>
            <person name="Robert C."/>
            <person name="Raoult D."/>
            <person name="Drancourt M."/>
        </authorList>
    </citation>
    <scope>NUCLEOTIDE SEQUENCE [LARGE SCALE GENOMIC DNA]</scope>
    <source>
        <strain evidence="5">DSM 44829</strain>
    </source>
</reference>
<protein>
    <submittedName>
        <fullName evidence="5">MarR family transcriptional regulator</fullName>
    </submittedName>
</protein>
<evidence type="ECO:0000256" key="1">
    <source>
        <dbReference type="ARBA" id="ARBA00023015"/>
    </source>
</evidence>
<dbReference type="STRING" id="258533.BN977_02503"/>
<dbReference type="eggNOG" id="COG1846">
    <property type="taxonomic scope" value="Bacteria"/>
</dbReference>
<keyword evidence="1" id="KW-0805">Transcription regulation</keyword>
<sequence length="152" mass="16195">MDTTPDTPAAVEELARIAKTVVQELDRAVAAQLDGMTVAQWHVLSALEGGQGKAMSALGVATLLPGPSLTRLIDGMVEDNLVLRKVDVTDRRRVLVFQTRRGAAAYQRARARLAKSEDLTALVTRNAGVVQSLGEMLAHLRGEELAPTSAPA</sequence>
<dbReference type="AlphaFoldDB" id="W9AQD1"/>
<keyword evidence="2" id="KW-0238">DNA-binding</keyword>
<dbReference type="SMART" id="SM00347">
    <property type="entry name" value="HTH_MARR"/>
    <property type="match status" value="1"/>
</dbReference>
<dbReference type="OrthoDB" id="4629660at2"/>
<keyword evidence="3" id="KW-0804">Transcription</keyword>
<keyword evidence="6" id="KW-1185">Reference proteome</keyword>
<gene>
    <name evidence="5" type="ORF">BN977_02503</name>
</gene>
<accession>W9AQD1</accession>
<dbReference type="Pfam" id="PF12802">
    <property type="entry name" value="MarR_2"/>
    <property type="match status" value="1"/>
</dbReference>
<evidence type="ECO:0000259" key="4">
    <source>
        <dbReference type="PROSITE" id="PS50995"/>
    </source>
</evidence>
<organism evidence="5 6">
    <name type="scientific">Mycolicibacterium cosmeticum</name>
    <dbReference type="NCBI Taxonomy" id="258533"/>
    <lineage>
        <taxon>Bacteria</taxon>
        <taxon>Bacillati</taxon>
        <taxon>Actinomycetota</taxon>
        <taxon>Actinomycetes</taxon>
        <taxon>Mycobacteriales</taxon>
        <taxon>Mycobacteriaceae</taxon>
        <taxon>Mycolicibacterium</taxon>
    </lineage>
</organism>
<dbReference type="PROSITE" id="PS50995">
    <property type="entry name" value="HTH_MARR_2"/>
    <property type="match status" value="1"/>
</dbReference>
<dbReference type="PANTHER" id="PTHR33164">
    <property type="entry name" value="TRANSCRIPTIONAL REGULATOR, MARR FAMILY"/>
    <property type="match status" value="1"/>
</dbReference>
<dbReference type="GO" id="GO:0006950">
    <property type="term" value="P:response to stress"/>
    <property type="evidence" value="ECO:0007669"/>
    <property type="project" value="TreeGrafter"/>
</dbReference>
<dbReference type="GO" id="GO:0003677">
    <property type="term" value="F:DNA binding"/>
    <property type="evidence" value="ECO:0007669"/>
    <property type="project" value="UniProtKB-KW"/>
</dbReference>
<dbReference type="SUPFAM" id="SSF46785">
    <property type="entry name" value="Winged helix' DNA-binding domain"/>
    <property type="match status" value="1"/>
</dbReference>
<proteinExistence type="predicted"/>
<name>W9AQD1_MYCCO</name>
<feature type="domain" description="HTH marR-type" evidence="4">
    <location>
        <begin position="7"/>
        <end position="142"/>
    </location>
</feature>
<dbReference type="GO" id="GO:0003700">
    <property type="term" value="F:DNA-binding transcription factor activity"/>
    <property type="evidence" value="ECO:0007669"/>
    <property type="project" value="InterPro"/>
</dbReference>
<dbReference type="InterPro" id="IPR000835">
    <property type="entry name" value="HTH_MarR-typ"/>
</dbReference>